<dbReference type="RefSeq" id="WP_252619518.1">
    <property type="nucleotide sequence ID" value="NZ_CP083444.1"/>
</dbReference>
<organism evidence="1 2">
    <name type="scientific">Bartonella taylorii</name>
    <dbReference type="NCBI Taxonomy" id="33046"/>
    <lineage>
        <taxon>Bacteria</taxon>
        <taxon>Pseudomonadati</taxon>
        <taxon>Pseudomonadota</taxon>
        <taxon>Alphaproteobacteria</taxon>
        <taxon>Hyphomicrobiales</taxon>
        <taxon>Bartonellaceae</taxon>
        <taxon>Bartonella</taxon>
    </lineage>
</organism>
<proteinExistence type="predicted"/>
<dbReference type="AlphaFoldDB" id="A0A9Q9DM58"/>
<sequence>MAEVIPPLINRKNTRVIGHISDYTPEQLQELFAKNKERLRGSITGNNGATEEDGPHPSAAGAFGWGTLHGLTIGYDDEAAGLTSALWEGLWNGTDKAVKKYNEVKKRWRDYQRAANRDHFYASLAGNLTGAAIPFLIPGLGAPAAARAAIGADVVLGGRAGVAGAQITSKALAAGERAVQSALAEGAERAAAKAAGEAAIKAAASKEAAKFSLGRAAKTGAIYGGIAGSGEGEGFEDTLVSAGLGAGLGFVTPFVASGVSKATSFATRSLKKTPAIVKKTPEALKNTVGKLFGKTEPVTQGVEKEAFQISDRALRDVSQTLGDEGVDKLERALKQRGPDSMIIDLHDELATRAFKAAKKDYDTYSLVSNRLNERQGASALRVKDALTDVMGPKVDTLNLKQEIIKQAQNKAEPFYERAKASPISNAVSKDLSRLQETPAFQKAYKKAIAQMQNEADATVSGSNGYPKLNMRILHKMKEVLDDQIKSARIKGKWGYARDLTDFKQRILDVLDTSSPDYAKARKIYYDERTIGDALEQGKQALKKSVNLDTINSQLSGFGLMEKEAFQKGMRSQIEDAAGNAQNFEHSLLSLFDTQNGQEKLRQSFGEDKAKQLMKVLRPEVERTKLFARLPNHMGEVEEKAIEDAAIGGKIHLIKTTLKTLAREWGRKLLGVHRETERDIAALITAREKGDFGLAREKAVELIKKFHEAEKKRLITRENYTKFINFVGIILNSSVDRTVIN</sequence>
<dbReference type="KEGG" id="btay:LAJ60_08390"/>
<evidence type="ECO:0000313" key="1">
    <source>
        <dbReference type="EMBL" id="USP02859.1"/>
    </source>
</evidence>
<protein>
    <submittedName>
        <fullName evidence="1">Uncharacterized protein</fullName>
    </submittedName>
</protein>
<name>A0A9Q9DM58_BARTA</name>
<accession>A0A9Q9DM58</accession>
<dbReference type="Proteomes" id="UP001056980">
    <property type="component" value="Chromosome"/>
</dbReference>
<gene>
    <name evidence="1" type="ORF">LAJ60_08390</name>
</gene>
<dbReference type="EMBL" id="CP083444">
    <property type="protein sequence ID" value="USP02859.1"/>
    <property type="molecule type" value="Genomic_DNA"/>
</dbReference>
<evidence type="ECO:0000313" key="2">
    <source>
        <dbReference type="Proteomes" id="UP001056980"/>
    </source>
</evidence>
<reference evidence="1" key="1">
    <citation type="journal article" date="2022" name="Proc. Natl. Acad. Sci. U.S.A.">
        <title>Identification of the Bartonella autotransporter CFA as a protective antigen and hypervariable target of neutralizing antibodies in mice.</title>
        <authorList>
            <person name="Siewert L.K."/>
            <person name="Korotaev A."/>
            <person name="Sedzicki J."/>
            <person name="Fromm K."/>
            <person name="Pinschewer D.D."/>
            <person name="Dehio C."/>
        </authorList>
    </citation>
    <scope>NUCLEOTIDE SEQUENCE</scope>
    <source>
        <strain evidence="1">IBS296</strain>
    </source>
</reference>